<dbReference type="Proteomes" id="UP000228896">
    <property type="component" value="Unassembled WGS sequence"/>
</dbReference>
<gene>
    <name evidence="2" type="ORF">COS18_05680</name>
</gene>
<keyword evidence="1" id="KW-0472">Membrane</keyword>
<accession>A0A2M7DKC9</accession>
<feature type="transmembrane region" description="Helical" evidence="1">
    <location>
        <begin position="12"/>
        <end position="28"/>
    </location>
</feature>
<dbReference type="EMBL" id="PETS01000146">
    <property type="protein sequence ID" value="PIV50201.1"/>
    <property type="molecule type" value="Genomic_DNA"/>
</dbReference>
<evidence type="ECO:0000256" key="1">
    <source>
        <dbReference type="SAM" id="Phobius"/>
    </source>
</evidence>
<protein>
    <submittedName>
        <fullName evidence="2">Uncharacterized protein</fullName>
    </submittedName>
</protein>
<dbReference type="PROSITE" id="PS51257">
    <property type="entry name" value="PROKAR_LIPOPROTEIN"/>
    <property type="match status" value="1"/>
</dbReference>
<keyword evidence="1" id="KW-1133">Transmembrane helix</keyword>
<feature type="transmembrane region" description="Helical" evidence="1">
    <location>
        <begin position="34"/>
        <end position="56"/>
    </location>
</feature>
<evidence type="ECO:0000313" key="3">
    <source>
        <dbReference type="Proteomes" id="UP000228896"/>
    </source>
</evidence>
<proteinExistence type="predicted"/>
<name>A0A2M7DKC9_9BACT</name>
<sequence length="65" mass="7561">MKNLYLIFKELFYSLTGALGCFVIMEILRPGMVLAYININWVLIFWLIIGILVLTINDIKIKINN</sequence>
<comment type="caution">
    <text evidence="2">The sequence shown here is derived from an EMBL/GenBank/DDBJ whole genome shotgun (WGS) entry which is preliminary data.</text>
</comment>
<reference evidence="3" key="1">
    <citation type="submission" date="2017-09" db="EMBL/GenBank/DDBJ databases">
        <title>Depth-based differentiation of microbial function through sediment-hosted aquifers and enrichment of novel symbionts in the deep terrestrial subsurface.</title>
        <authorList>
            <person name="Probst A.J."/>
            <person name="Ladd B."/>
            <person name="Jarett J.K."/>
            <person name="Geller-Mcgrath D.E."/>
            <person name="Sieber C.M.K."/>
            <person name="Emerson J.B."/>
            <person name="Anantharaman K."/>
            <person name="Thomas B.C."/>
            <person name="Malmstrom R."/>
            <person name="Stieglmeier M."/>
            <person name="Klingl A."/>
            <person name="Woyke T."/>
            <person name="Ryan C.M."/>
            <person name="Banfield J.F."/>
        </authorList>
    </citation>
    <scope>NUCLEOTIDE SEQUENCE [LARGE SCALE GENOMIC DNA]</scope>
</reference>
<dbReference type="AlphaFoldDB" id="A0A2M7DKC9"/>
<keyword evidence="1" id="KW-0812">Transmembrane</keyword>
<organism evidence="2 3">
    <name type="scientific">Candidatus Falkowbacteria bacterium CG02_land_8_20_14_3_00_36_14</name>
    <dbReference type="NCBI Taxonomy" id="1974560"/>
    <lineage>
        <taxon>Bacteria</taxon>
        <taxon>Candidatus Falkowiibacteriota</taxon>
    </lineage>
</organism>
<evidence type="ECO:0000313" key="2">
    <source>
        <dbReference type="EMBL" id="PIV50201.1"/>
    </source>
</evidence>